<keyword evidence="4" id="KW-1185">Reference proteome</keyword>
<evidence type="ECO:0000313" key="3">
    <source>
        <dbReference type="EMBL" id="THV50079.1"/>
    </source>
</evidence>
<dbReference type="Proteomes" id="UP000308671">
    <property type="component" value="Unassembled WGS sequence"/>
</dbReference>
<name>A0A4S8R761_9HELO</name>
<sequence length="651" mass="74139">MANNKNRIPSLRLQPLSVDFIDNRSSQYHPAFKNPSSHFDPVSGKFYVDKVYTQSMSTPGNLGLPVLMASTQSKNVGKIDPQRSMLQQDLFPEMMKSFKNEYDKEPKGRCQTKYTIRGQTDWNGVLKILIAAQDARGDAQPGAAGKVKKFAGKLNAHSTKVKKSALLIPSNTYTSPVIVVLNVIFDAMKASNTVREELLKSLDSFRDSFKDIETYFSIYYGFPEVSKAAISLGVAILKAIEEVIGYYLQHTAFKALEALWNGEEYKKSITTSLKDITTRGERLRQEAEKAHFKENHETHTGVIDANNGIQQVHYGLSELYTLLLELEYNRKQRDAQDEYNRKQRDAQEEALRNENMCLRVENNFFRAITPPPQQGLPLPQEPHISQGDLQRLIDIPPMSGVSESYIGQTNQDLVHAFRSKQRFELAGQELPEFITKSSQFRQWLVNPVSRELLIHGNGSSEPTSPLTFFCSLLIKNLINMDHFRTVFFFCGSHTRSYDPYSGGISMIKSFLAQLLSQNQFDLKFLSLGDIEQIKANNPDALRWLFKTLVQHLGREVTFFCIIDGIDFYCDPRGPHFKDMELVVDSCLELREATDMRATFKLLISCSSSTELSKFIKGDCFLNLTPGERTGIEFSSSRFEREFGNEFSERYY</sequence>
<comment type="caution">
    <text evidence="3">The sequence shown here is derived from an EMBL/GenBank/DDBJ whole genome shotgun (WGS) entry which is preliminary data.</text>
</comment>
<organism evidence="3 4">
    <name type="scientific">Botrytis galanthina</name>
    <dbReference type="NCBI Taxonomy" id="278940"/>
    <lineage>
        <taxon>Eukaryota</taxon>
        <taxon>Fungi</taxon>
        <taxon>Dikarya</taxon>
        <taxon>Ascomycota</taxon>
        <taxon>Pezizomycotina</taxon>
        <taxon>Leotiomycetes</taxon>
        <taxon>Helotiales</taxon>
        <taxon>Sclerotiniaceae</taxon>
        <taxon>Botrytis</taxon>
    </lineage>
</organism>
<evidence type="ECO:0000313" key="4">
    <source>
        <dbReference type="Proteomes" id="UP000308671"/>
    </source>
</evidence>
<dbReference type="EMBL" id="PQXL01000166">
    <property type="protein sequence ID" value="THV50079.1"/>
    <property type="molecule type" value="Genomic_DNA"/>
</dbReference>
<evidence type="ECO:0000259" key="2">
    <source>
        <dbReference type="Pfam" id="PF24883"/>
    </source>
</evidence>
<dbReference type="Pfam" id="PF24883">
    <property type="entry name" value="NPHP3_N"/>
    <property type="match status" value="1"/>
</dbReference>
<evidence type="ECO:0000256" key="1">
    <source>
        <dbReference type="ARBA" id="ARBA00022737"/>
    </source>
</evidence>
<feature type="domain" description="Nephrocystin 3-like N-terminal" evidence="2">
    <location>
        <begin position="434"/>
        <end position="572"/>
    </location>
</feature>
<accession>A0A4S8R761</accession>
<dbReference type="AlphaFoldDB" id="A0A4S8R761"/>
<reference evidence="3 4" key="1">
    <citation type="submission" date="2017-12" db="EMBL/GenBank/DDBJ databases">
        <title>Comparative genomics of Botrytis spp.</title>
        <authorList>
            <person name="Valero-Jimenez C.A."/>
            <person name="Tapia P."/>
            <person name="Veloso J."/>
            <person name="Silva-Moreno E."/>
            <person name="Staats M."/>
            <person name="Valdes J.H."/>
            <person name="Van Kan J.A.L."/>
        </authorList>
    </citation>
    <scope>NUCLEOTIDE SEQUENCE [LARGE SCALE GENOMIC DNA]</scope>
    <source>
        <strain evidence="3 4">MUCL435</strain>
    </source>
</reference>
<gene>
    <name evidence="3" type="ORF">BGAL_0166g00210</name>
</gene>
<dbReference type="PANTHER" id="PTHR40619:SF3">
    <property type="entry name" value="FUNGAL STAND N-TERMINAL GOODBYE DOMAIN-CONTAINING PROTEIN"/>
    <property type="match status" value="1"/>
</dbReference>
<keyword evidence="1" id="KW-0677">Repeat</keyword>
<proteinExistence type="predicted"/>
<dbReference type="OrthoDB" id="5419927at2759"/>
<dbReference type="PANTHER" id="PTHR40619">
    <property type="entry name" value="FUNGAL STAND N-TERMINAL GOODBYE DOMAIN-CONTAINING PROTEIN"/>
    <property type="match status" value="1"/>
</dbReference>
<dbReference type="InterPro" id="IPR056884">
    <property type="entry name" value="NPHP3-like_N"/>
</dbReference>
<protein>
    <recommendedName>
        <fullName evidence="2">Nephrocystin 3-like N-terminal domain-containing protein</fullName>
    </recommendedName>
</protein>